<reference evidence="3 4" key="1">
    <citation type="journal article" date="2018" name="Mol. Biol. Evol.">
        <title>Broad Genomic Sampling Reveals a Smut Pathogenic Ancestry of the Fungal Clade Ustilaginomycotina.</title>
        <authorList>
            <person name="Kijpornyongpan T."/>
            <person name="Mondo S.J."/>
            <person name="Barry K."/>
            <person name="Sandor L."/>
            <person name="Lee J."/>
            <person name="Lipzen A."/>
            <person name="Pangilinan J."/>
            <person name="LaButti K."/>
            <person name="Hainaut M."/>
            <person name="Henrissat B."/>
            <person name="Grigoriev I.V."/>
            <person name="Spatafora J.W."/>
            <person name="Aime M.C."/>
        </authorList>
    </citation>
    <scope>NUCLEOTIDE SEQUENCE [LARGE SCALE GENOMIC DNA]</scope>
    <source>
        <strain evidence="3 4">MCA 4198</strain>
    </source>
</reference>
<sequence length="166" mass="18118">MKTSCLIKCILLCFLISSCSAMEKESTWDATEIKEWGGPARDDPKAPPSRGSPAIKKDFSSLLQTGGHQLRTAEPGSTSSTTHHLTEDIFEEEEEQPRKNLSARITDSLKNLSEAKTDSEGLIPLQIQDPPTPQPKKAGNSDFITETLSILPKAVETHSLLQLSTS</sequence>
<evidence type="ECO:0000313" key="4">
    <source>
        <dbReference type="Proteomes" id="UP000245768"/>
    </source>
</evidence>
<proteinExistence type="predicted"/>
<protein>
    <submittedName>
        <fullName evidence="3">Uncharacterized protein</fullName>
    </submittedName>
</protein>
<evidence type="ECO:0000313" key="3">
    <source>
        <dbReference type="EMBL" id="PWN88940.1"/>
    </source>
</evidence>
<dbReference type="AlphaFoldDB" id="A0A316YHB7"/>
<dbReference type="PROSITE" id="PS51257">
    <property type="entry name" value="PROKAR_LIPOPROTEIN"/>
    <property type="match status" value="1"/>
</dbReference>
<organism evidence="3 4">
    <name type="scientific">Acaromyces ingoldii</name>
    <dbReference type="NCBI Taxonomy" id="215250"/>
    <lineage>
        <taxon>Eukaryota</taxon>
        <taxon>Fungi</taxon>
        <taxon>Dikarya</taxon>
        <taxon>Basidiomycota</taxon>
        <taxon>Ustilaginomycotina</taxon>
        <taxon>Exobasidiomycetes</taxon>
        <taxon>Exobasidiales</taxon>
        <taxon>Cryptobasidiaceae</taxon>
        <taxon>Acaromyces</taxon>
    </lineage>
</organism>
<dbReference type="Proteomes" id="UP000245768">
    <property type="component" value="Unassembled WGS sequence"/>
</dbReference>
<accession>A0A316YHB7</accession>
<feature type="region of interest" description="Disordered" evidence="1">
    <location>
        <begin position="115"/>
        <end position="140"/>
    </location>
</feature>
<dbReference type="InParanoid" id="A0A316YHB7"/>
<name>A0A316YHB7_9BASI</name>
<feature type="signal peptide" evidence="2">
    <location>
        <begin position="1"/>
        <end position="21"/>
    </location>
</feature>
<dbReference type="RefSeq" id="XP_025376138.1">
    <property type="nucleotide sequence ID" value="XM_025525101.1"/>
</dbReference>
<keyword evidence="4" id="KW-1185">Reference proteome</keyword>
<dbReference type="GeneID" id="37047017"/>
<feature type="region of interest" description="Disordered" evidence="1">
    <location>
        <begin position="34"/>
        <end position="103"/>
    </location>
</feature>
<feature type="compositionally biased region" description="Basic and acidic residues" evidence="1">
    <location>
        <begin position="34"/>
        <end position="45"/>
    </location>
</feature>
<feature type="chain" id="PRO_5016417867" evidence="2">
    <location>
        <begin position="22"/>
        <end position="166"/>
    </location>
</feature>
<evidence type="ECO:0000256" key="2">
    <source>
        <dbReference type="SAM" id="SignalP"/>
    </source>
</evidence>
<keyword evidence="2" id="KW-0732">Signal</keyword>
<evidence type="ECO:0000256" key="1">
    <source>
        <dbReference type="SAM" id="MobiDB-lite"/>
    </source>
</evidence>
<gene>
    <name evidence="3" type="ORF">FA10DRAFT_302334</name>
</gene>
<dbReference type="EMBL" id="KZ819637">
    <property type="protein sequence ID" value="PWN88940.1"/>
    <property type="molecule type" value="Genomic_DNA"/>
</dbReference>